<gene>
    <name evidence="1" type="ORF">C5613_12380</name>
</gene>
<dbReference type="AlphaFoldDB" id="A0A2S8JCC1"/>
<evidence type="ECO:0000313" key="1">
    <source>
        <dbReference type="EMBL" id="PQP24635.1"/>
    </source>
</evidence>
<reference evidence="2" key="1">
    <citation type="submission" date="2018-02" db="EMBL/GenBank/DDBJ databases">
        <title>Draft genome sequencing of Rhodococcus opacus KU647198.</title>
        <authorList>
            <person name="Zheng B.-X."/>
        </authorList>
    </citation>
    <scope>NUCLEOTIDE SEQUENCE [LARGE SCALE GENOMIC DNA]</scope>
    <source>
        <strain evidence="2">04-OD7</strain>
    </source>
</reference>
<accession>A0A2S8JCC1</accession>
<dbReference type="EMBL" id="PUIO01000012">
    <property type="protein sequence ID" value="PQP24635.1"/>
    <property type="molecule type" value="Genomic_DNA"/>
</dbReference>
<dbReference type="Proteomes" id="UP000239290">
    <property type="component" value="Unassembled WGS sequence"/>
</dbReference>
<organism evidence="1 2">
    <name type="scientific">Rhodococcus opacus</name>
    <name type="common">Nocardia opaca</name>
    <dbReference type="NCBI Taxonomy" id="37919"/>
    <lineage>
        <taxon>Bacteria</taxon>
        <taxon>Bacillati</taxon>
        <taxon>Actinomycetota</taxon>
        <taxon>Actinomycetes</taxon>
        <taxon>Mycobacteriales</taxon>
        <taxon>Nocardiaceae</taxon>
        <taxon>Rhodococcus</taxon>
    </lineage>
</organism>
<comment type="caution">
    <text evidence="1">The sequence shown here is derived from an EMBL/GenBank/DDBJ whole genome shotgun (WGS) entry which is preliminary data.</text>
</comment>
<proteinExistence type="predicted"/>
<protein>
    <submittedName>
        <fullName evidence="1">Uncharacterized protein</fullName>
    </submittedName>
</protein>
<evidence type="ECO:0000313" key="2">
    <source>
        <dbReference type="Proteomes" id="UP000239290"/>
    </source>
</evidence>
<sequence>MPPGKVIHRTESDVADCTHLDFGTAAALFGFEVPEDRLAPDQVQIFLVHPPRLVGAYRGTHFTHPKAEFRCPRYLAQVGIDERLHFPR</sequence>
<name>A0A2S8JCC1_RHOOP</name>